<evidence type="ECO:0000313" key="3">
    <source>
        <dbReference type="Proteomes" id="UP000198885"/>
    </source>
</evidence>
<dbReference type="InterPro" id="IPR036366">
    <property type="entry name" value="PGBDSf"/>
</dbReference>
<reference evidence="2 3" key="1">
    <citation type="submission" date="2016-10" db="EMBL/GenBank/DDBJ databases">
        <authorList>
            <person name="de Groot N.N."/>
        </authorList>
    </citation>
    <scope>NUCLEOTIDE SEQUENCE [LARGE SCALE GENOMIC DNA]</scope>
    <source>
        <strain evidence="2 3">DSM 23042</strain>
    </source>
</reference>
<protein>
    <submittedName>
        <fullName evidence="2">Putative peptidoglycan binding domain-containing protein</fullName>
    </submittedName>
</protein>
<keyword evidence="3" id="KW-1185">Reference proteome</keyword>
<proteinExistence type="predicted"/>
<name>A0A1H9WDX1_9RHOB</name>
<dbReference type="Gene3D" id="1.10.101.10">
    <property type="entry name" value="PGBD-like superfamily/PGBD"/>
    <property type="match status" value="1"/>
</dbReference>
<feature type="domain" description="Peptidoglycan binding-like" evidence="1">
    <location>
        <begin position="104"/>
        <end position="146"/>
    </location>
</feature>
<dbReference type="EMBL" id="FOGU01000010">
    <property type="protein sequence ID" value="SES32110.1"/>
    <property type="molecule type" value="Genomic_DNA"/>
</dbReference>
<dbReference type="Proteomes" id="UP000198885">
    <property type="component" value="Unassembled WGS sequence"/>
</dbReference>
<dbReference type="RefSeq" id="WP_092695446.1">
    <property type="nucleotide sequence ID" value="NZ_CBDDGO010000004.1"/>
</dbReference>
<evidence type="ECO:0000313" key="2">
    <source>
        <dbReference type="EMBL" id="SES32110.1"/>
    </source>
</evidence>
<dbReference type="Pfam" id="PF01471">
    <property type="entry name" value="PG_binding_1"/>
    <property type="match status" value="1"/>
</dbReference>
<evidence type="ECO:0000259" key="1">
    <source>
        <dbReference type="Pfam" id="PF01471"/>
    </source>
</evidence>
<dbReference type="AlphaFoldDB" id="A0A1H9WDX1"/>
<sequence length="173" mass="18621">MIRSLALVAPLVLVACADGGPRVSRFLEADLSARDAPPDAAPGTCWARETTPALIETVTEQVQVAPAGRAAPATYRTETRQAILRDRDDIWFETPCPEMVTPAFVASLQRALRARGYHRGPVTGEVDDATRRAIRRYQAAQSLHSDALSLAAAKRLGLVAYERDEALAAPSGD</sequence>
<organism evidence="2 3">
    <name type="scientific">Tranquillimonas rosea</name>
    <dbReference type="NCBI Taxonomy" id="641238"/>
    <lineage>
        <taxon>Bacteria</taxon>
        <taxon>Pseudomonadati</taxon>
        <taxon>Pseudomonadota</taxon>
        <taxon>Alphaproteobacteria</taxon>
        <taxon>Rhodobacterales</taxon>
        <taxon>Roseobacteraceae</taxon>
        <taxon>Tranquillimonas</taxon>
    </lineage>
</organism>
<dbReference type="STRING" id="641238.SAMN04490244_110105"/>
<gene>
    <name evidence="2" type="ORF">SAMN04490244_110105</name>
</gene>
<dbReference type="InterPro" id="IPR002477">
    <property type="entry name" value="Peptidoglycan-bd-like"/>
</dbReference>
<accession>A0A1H9WDX1</accession>
<dbReference type="OrthoDB" id="7861420at2"/>
<dbReference type="PROSITE" id="PS51257">
    <property type="entry name" value="PROKAR_LIPOPROTEIN"/>
    <property type="match status" value="1"/>
</dbReference>
<dbReference type="InterPro" id="IPR036365">
    <property type="entry name" value="PGBD-like_sf"/>
</dbReference>
<dbReference type="SUPFAM" id="SSF47090">
    <property type="entry name" value="PGBD-like"/>
    <property type="match status" value="1"/>
</dbReference>